<keyword evidence="7" id="KW-0503">Monooxygenase</keyword>
<evidence type="ECO:0000256" key="7">
    <source>
        <dbReference type="ARBA" id="ARBA00023033"/>
    </source>
</evidence>
<evidence type="ECO:0000313" key="10">
    <source>
        <dbReference type="WBParaSite" id="Csp11.Scaffold629.g11388.t2"/>
    </source>
</evidence>
<dbReference type="InterPro" id="IPR050479">
    <property type="entry name" value="CYP11_CYP27_families"/>
</dbReference>
<dbReference type="PRINTS" id="PR00463">
    <property type="entry name" value="EP450I"/>
</dbReference>
<dbReference type="AlphaFoldDB" id="A0A1I7TSQ3"/>
<sequence length="1139" mass="129007">MRKSIRTLAESAEKCPFNSSSSNSLTPRKFSEIPGPREIPVIGNSGNFKYAIRSNSKTIETYNIHLENLYEKYGKIVKENLGFGRKYVVHIFDPADAQTVLAADGKTPFIVPLQETTQKYREMKGMNPGLGNLNGPEWYRLRSSIQHAMMRPQSVQTYLPFSQKVSDELVNHVAQQQVSFGHVDMQKVAGRWSLESAGQILFEKSLGSLGNQSDWADGLIELNKKIFQLSAKMRLGLPIFRLFATPSWKRMVDLEDKFYAEVDRLMDDALDKLKVDDTDSQNMRFASYLINRKELNRRDVKVILLSMFSDGLSTTAPMLIYNLYNIAVHQEAQREIQKEIREDPLSFKLPFLRACIKETFRMFPIGTEVSRITQKDLVLSGFEVPAGTAVDINTNILMRNKVIFSDSPHMFKPQRWLEKSKEVHPFAFLPFGFGPRMCAGRRFAEQDLLTSLAKLCANFQIRHRGEPITQIYETLLLPRGNYMIITQLIESLSDRAVITTLTSSSVIVYDQNELKLYVGFTNNRDNVEYTKEVIILLSTEIPQNTEIRDICISKNGNYVILEGPRSIFVIRIGTELLFGIAERLPSECFCECYPLHDSLLLQNPGLSVVKTRLLSEKCEEKNIIAAVLYSDNCIRFYNLDKKFDSLLLSVDFRSFLHWGNEENVANNTFGLQKNLVSFDLIPPQPKSSHFSLLVVDSDAEFYASFVHFSCFKEGISPRVHRLEIIDGLPCDPLDLQFIKTSNPRIASIFVLVSGGGILSHLVVFSNEFGEFQLLVNDQIRLPKSAGDPKITKNQVKKLNVNRYEVATSSCLYSVNISPWFDTLTSNSSGSNLNQDSRVFELVNAIGPSNELSNQKRNKWTGARSLQAFSVQLTQASISSEEEDQTLPEPEDVMHLVILENENGQPIHLFNVTTFDSITLESETKPPSISQTNEKKLVNNLEQILSSLKPLSACVISDKISCEEAVDCALKFFEAVDERLKVHSALAQGFIDKCLALSSNAKSLDEKQQSVDQRLVEETSAVEELKSKMYSTKARMEASRKGINVLFHRVDENVPLSDNEVRIFERLKEHQKMLSDMSILVPKMTLDSNELNRMAEVLLKKRGAVEESNKFSAVEKNSVEIESLEARETKLSHDIEVFTS</sequence>
<dbReference type="GO" id="GO:0005506">
    <property type="term" value="F:iron ion binding"/>
    <property type="evidence" value="ECO:0007669"/>
    <property type="project" value="InterPro"/>
</dbReference>
<evidence type="ECO:0000256" key="4">
    <source>
        <dbReference type="ARBA" id="ARBA00022723"/>
    </source>
</evidence>
<comment type="similarity">
    <text evidence="2">Belongs to the cytochrome P450 family.</text>
</comment>
<dbReference type="PANTHER" id="PTHR24279">
    <property type="entry name" value="CYTOCHROME P450"/>
    <property type="match status" value="1"/>
</dbReference>
<dbReference type="PROSITE" id="PS00086">
    <property type="entry name" value="CYTOCHROME_P450"/>
    <property type="match status" value="1"/>
</dbReference>
<keyword evidence="4 8" id="KW-0479">Metal-binding</keyword>
<feature type="binding site" description="axial binding residue" evidence="8">
    <location>
        <position position="438"/>
    </location>
    <ligand>
        <name>heme</name>
        <dbReference type="ChEBI" id="CHEBI:30413"/>
    </ligand>
    <ligandPart>
        <name>Fe</name>
        <dbReference type="ChEBI" id="CHEBI:18248"/>
    </ligandPart>
</feature>
<dbReference type="Pfam" id="PF00067">
    <property type="entry name" value="p450"/>
    <property type="match status" value="1"/>
</dbReference>
<dbReference type="Gene3D" id="1.10.630.10">
    <property type="entry name" value="Cytochrome P450"/>
    <property type="match status" value="1"/>
</dbReference>
<reference evidence="10" key="1">
    <citation type="submission" date="2016-11" db="UniProtKB">
        <authorList>
            <consortium name="WormBaseParasite"/>
        </authorList>
    </citation>
    <scope>IDENTIFICATION</scope>
</reference>
<proteinExistence type="inferred from homology"/>
<keyword evidence="5" id="KW-0560">Oxidoreductase</keyword>
<dbReference type="STRING" id="1561998.A0A1I7TSQ3"/>
<evidence type="ECO:0000256" key="8">
    <source>
        <dbReference type="PIRSR" id="PIRSR602401-1"/>
    </source>
</evidence>
<dbReference type="InterPro" id="IPR002401">
    <property type="entry name" value="Cyt_P450_E_grp-I"/>
</dbReference>
<name>A0A1I7TSQ3_9PELO</name>
<dbReference type="PRINTS" id="PR00385">
    <property type="entry name" value="P450"/>
</dbReference>
<dbReference type="WBParaSite" id="Csp11.Scaffold629.g11388.t2">
    <property type="protein sequence ID" value="Csp11.Scaffold629.g11388.t2"/>
    <property type="gene ID" value="Csp11.Scaffold629.g11388"/>
</dbReference>
<accession>A0A1I7TSQ3</accession>
<evidence type="ECO:0000256" key="1">
    <source>
        <dbReference type="ARBA" id="ARBA00001971"/>
    </source>
</evidence>
<organism evidence="9 10">
    <name type="scientific">Caenorhabditis tropicalis</name>
    <dbReference type="NCBI Taxonomy" id="1561998"/>
    <lineage>
        <taxon>Eukaryota</taxon>
        <taxon>Metazoa</taxon>
        <taxon>Ecdysozoa</taxon>
        <taxon>Nematoda</taxon>
        <taxon>Chromadorea</taxon>
        <taxon>Rhabditida</taxon>
        <taxon>Rhabditina</taxon>
        <taxon>Rhabditomorpha</taxon>
        <taxon>Rhabditoidea</taxon>
        <taxon>Rhabditidae</taxon>
        <taxon>Peloderinae</taxon>
        <taxon>Caenorhabditis</taxon>
    </lineage>
</organism>
<evidence type="ECO:0000256" key="5">
    <source>
        <dbReference type="ARBA" id="ARBA00023002"/>
    </source>
</evidence>
<dbReference type="GO" id="GO:0016705">
    <property type="term" value="F:oxidoreductase activity, acting on paired donors, with incorporation or reduction of molecular oxygen"/>
    <property type="evidence" value="ECO:0007669"/>
    <property type="project" value="InterPro"/>
</dbReference>
<dbReference type="InterPro" id="IPR017972">
    <property type="entry name" value="Cyt_P450_CS"/>
</dbReference>
<dbReference type="CDD" id="cd11054">
    <property type="entry name" value="CYP24A1-like"/>
    <property type="match status" value="1"/>
</dbReference>
<dbReference type="SUPFAM" id="SSF48264">
    <property type="entry name" value="Cytochrome P450"/>
    <property type="match status" value="1"/>
</dbReference>
<dbReference type="GO" id="GO:0020037">
    <property type="term" value="F:heme binding"/>
    <property type="evidence" value="ECO:0007669"/>
    <property type="project" value="InterPro"/>
</dbReference>
<evidence type="ECO:0000256" key="2">
    <source>
        <dbReference type="ARBA" id="ARBA00010617"/>
    </source>
</evidence>
<dbReference type="Proteomes" id="UP000095282">
    <property type="component" value="Unplaced"/>
</dbReference>
<dbReference type="InterPro" id="IPR001128">
    <property type="entry name" value="Cyt_P450"/>
</dbReference>
<evidence type="ECO:0000313" key="9">
    <source>
        <dbReference type="Proteomes" id="UP000095282"/>
    </source>
</evidence>
<dbReference type="eggNOG" id="KOG0159">
    <property type="taxonomic scope" value="Eukaryota"/>
</dbReference>
<dbReference type="PANTHER" id="PTHR24279:SF120">
    <property type="entry name" value="CYTOCHROME P450"/>
    <property type="match status" value="1"/>
</dbReference>
<protein>
    <submittedName>
        <fullName evidence="10">Cytochrome P450</fullName>
    </submittedName>
</protein>
<dbReference type="GO" id="GO:0004497">
    <property type="term" value="F:monooxygenase activity"/>
    <property type="evidence" value="ECO:0007669"/>
    <property type="project" value="UniProtKB-KW"/>
</dbReference>
<dbReference type="InterPro" id="IPR036396">
    <property type="entry name" value="Cyt_P450_sf"/>
</dbReference>
<evidence type="ECO:0000256" key="3">
    <source>
        <dbReference type="ARBA" id="ARBA00022617"/>
    </source>
</evidence>
<comment type="cofactor">
    <cofactor evidence="1 8">
        <name>heme</name>
        <dbReference type="ChEBI" id="CHEBI:30413"/>
    </cofactor>
</comment>
<evidence type="ECO:0000256" key="6">
    <source>
        <dbReference type="ARBA" id="ARBA00023004"/>
    </source>
</evidence>
<keyword evidence="3 8" id="KW-0349">Heme</keyword>
<keyword evidence="9" id="KW-1185">Reference proteome</keyword>
<keyword evidence="6 8" id="KW-0408">Iron</keyword>